<evidence type="ECO:0000256" key="8">
    <source>
        <dbReference type="ARBA" id="ARBA00023136"/>
    </source>
</evidence>
<dbReference type="InterPro" id="IPR039428">
    <property type="entry name" value="NUOK/Mnh_C1-like"/>
</dbReference>
<evidence type="ECO:0000256" key="5">
    <source>
        <dbReference type="ARBA" id="ARBA00022967"/>
    </source>
</evidence>
<keyword evidence="4 10" id="KW-0812">Transmembrane</keyword>
<dbReference type="GO" id="GO:0016020">
    <property type="term" value="C:membrane"/>
    <property type="evidence" value="ECO:0007669"/>
    <property type="project" value="UniProtKB-SubCell"/>
</dbReference>
<geneLocation type="mitochondrion" evidence="11"/>
<evidence type="ECO:0000256" key="1">
    <source>
        <dbReference type="ARBA" id="ARBA00004141"/>
    </source>
</evidence>
<evidence type="ECO:0000256" key="4">
    <source>
        <dbReference type="ARBA" id="ARBA00022692"/>
    </source>
</evidence>
<evidence type="ECO:0000256" key="3">
    <source>
        <dbReference type="ARBA" id="ARBA00016612"/>
    </source>
</evidence>
<dbReference type="AlphaFoldDB" id="B3DFF2"/>
<dbReference type="Gene3D" id="1.10.287.3510">
    <property type="match status" value="1"/>
</dbReference>
<comment type="similarity">
    <text evidence="2">Belongs to the complex I subunit 4L family.</text>
</comment>
<comment type="subcellular location">
    <subcellularLocation>
        <location evidence="1">Membrane</location>
        <topology evidence="1">Multi-pass membrane protein</topology>
    </subcellularLocation>
</comment>
<evidence type="ECO:0000256" key="7">
    <source>
        <dbReference type="ARBA" id="ARBA00023027"/>
    </source>
</evidence>
<reference evidence="11" key="2">
    <citation type="journal article" date="2004" name="Mol. Phylogenet. Evol.">
        <title>Phylogenetic relationships among Opisthobranchia (Mollusca: Gastropoda) based on mitochondrial cox 1, trnV, and rrnL genes.</title>
        <authorList>
            <person name="Grande C."/>
            <person name="Templado J."/>
            <person name="Cervera J.L."/>
            <person name="Zardoya R."/>
        </authorList>
    </citation>
    <scope>NUCLEOTIDE SEQUENCE</scope>
</reference>
<evidence type="ECO:0000256" key="6">
    <source>
        <dbReference type="ARBA" id="ARBA00022989"/>
    </source>
</evidence>
<proteinExistence type="inferred from homology"/>
<feature type="transmembrane region" description="Helical" evidence="10">
    <location>
        <begin position="59"/>
        <end position="82"/>
    </location>
</feature>
<evidence type="ECO:0000256" key="9">
    <source>
        <dbReference type="ARBA" id="ARBA00031586"/>
    </source>
</evidence>
<keyword evidence="8 10" id="KW-0472">Membrane</keyword>
<evidence type="ECO:0000256" key="10">
    <source>
        <dbReference type="SAM" id="Phobius"/>
    </source>
</evidence>
<keyword evidence="6 10" id="KW-1133">Transmembrane helix</keyword>
<accession>B3DFF2</accession>
<keyword evidence="7" id="KW-0520">NAD</keyword>
<name>B3DFF2_9EUPU</name>
<keyword evidence="11" id="KW-0496">Mitochondrion</keyword>
<evidence type="ECO:0000313" key="11">
    <source>
        <dbReference type="EMBL" id="ACE62839.1"/>
    </source>
</evidence>
<reference evidence="11" key="3">
    <citation type="journal article" date="2008" name="BMC Evol. Biol.">
        <title>Evolution of gastropod mitochondrial genome arrangements.</title>
        <authorList>
            <person name="Grande C."/>
            <person name="Templado J."/>
            <person name="Zardoya R."/>
        </authorList>
    </citation>
    <scope>NUCLEOTIDE SEQUENCE</scope>
</reference>
<feature type="transmembrane region" description="Helical" evidence="10">
    <location>
        <begin position="30"/>
        <end position="47"/>
    </location>
</feature>
<sequence>MTVPLVVALTLLVLFFFTYMKVQAQVLSSLIILEGAMLSILLFYLYISMEYSNSSHIFLLVVCLGACEAASGLSLMVSMVSLSGSDTVKAIPWRGW</sequence>
<keyword evidence="5" id="KW-1278">Translocase</keyword>
<evidence type="ECO:0000256" key="2">
    <source>
        <dbReference type="ARBA" id="ARBA00010519"/>
    </source>
</evidence>
<reference evidence="11" key="1">
    <citation type="journal article" date="2004" name="Mol. Biol. Evol.">
        <title>Molecular phylogeny of euthyneura (mollusca: gastropoda).</title>
        <authorList>
            <person name="Grande C."/>
            <person name="Templado J."/>
            <person name="Cervera J.L."/>
            <person name="Zardoya R."/>
        </authorList>
    </citation>
    <scope>NUCLEOTIDE SEQUENCE</scope>
</reference>
<organism evidence="11">
    <name type="scientific">Myosotella myosotis</name>
    <name type="common">mouse ear snail</name>
    <dbReference type="NCBI Taxonomy" id="252580"/>
    <lineage>
        <taxon>Eukaryota</taxon>
        <taxon>Metazoa</taxon>
        <taxon>Spiralia</taxon>
        <taxon>Lophotrochozoa</taxon>
        <taxon>Mollusca</taxon>
        <taxon>Gastropoda</taxon>
        <taxon>Heterobranchia</taxon>
        <taxon>Euthyneura</taxon>
        <taxon>Panpulmonata</taxon>
        <taxon>Eupulmonata</taxon>
        <taxon>Ellobiida</taxon>
        <taxon>Ellobioidea</taxon>
        <taxon>Ellobiidae</taxon>
        <taxon>Myosotella</taxon>
    </lineage>
</organism>
<protein>
    <recommendedName>
        <fullName evidence="3">NADH-ubiquinone oxidoreductase chain 4L</fullName>
    </recommendedName>
    <alternativeName>
        <fullName evidence="9">NADH dehydrogenase subunit 4L</fullName>
    </alternativeName>
</protein>
<dbReference type="Pfam" id="PF00420">
    <property type="entry name" value="Oxidored_q2"/>
    <property type="match status" value="1"/>
</dbReference>
<dbReference type="EMBL" id="AY345053">
    <property type="protein sequence ID" value="ACE62839.1"/>
    <property type="molecule type" value="Genomic_DNA"/>
</dbReference>
<gene>
    <name evidence="11" type="primary">nad4L</name>
</gene>